<dbReference type="OrthoDB" id="5391043at2759"/>
<dbReference type="CDD" id="cd00067">
    <property type="entry name" value="GAL4"/>
    <property type="match status" value="1"/>
</dbReference>
<dbReference type="AlphaFoldDB" id="A0A2I2G4Z5"/>
<dbReference type="SMART" id="SM00066">
    <property type="entry name" value="GAL4"/>
    <property type="match status" value="1"/>
</dbReference>
<dbReference type="PANTHER" id="PTHR37534:SF23">
    <property type="entry name" value="ZN(II)2CYS6 TRANSCRIPTION FACTOR (EUROFUNG)"/>
    <property type="match status" value="1"/>
</dbReference>
<feature type="compositionally biased region" description="Basic and acidic residues" evidence="6">
    <location>
        <begin position="762"/>
        <end position="771"/>
    </location>
</feature>
<dbReference type="Pfam" id="PF11951">
    <property type="entry name" value="Fungal_trans_2"/>
    <property type="match status" value="1"/>
</dbReference>
<dbReference type="Gene3D" id="4.10.240.10">
    <property type="entry name" value="Zn(2)-C6 fungal-type DNA-binding domain"/>
    <property type="match status" value="1"/>
</dbReference>
<evidence type="ECO:0000256" key="5">
    <source>
        <dbReference type="ARBA" id="ARBA00023242"/>
    </source>
</evidence>
<keyword evidence="2" id="KW-0805">Transcription regulation</keyword>
<feature type="region of interest" description="Disordered" evidence="6">
    <location>
        <begin position="95"/>
        <end position="141"/>
    </location>
</feature>
<evidence type="ECO:0000313" key="9">
    <source>
        <dbReference type="Proteomes" id="UP000234275"/>
    </source>
</evidence>
<dbReference type="Proteomes" id="UP000234275">
    <property type="component" value="Unassembled WGS sequence"/>
</dbReference>
<evidence type="ECO:0000256" key="6">
    <source>
        <dbReference type="SAM" id="MobiDB-lite"/>
    </source>
</evidence>
<dbReference type="STRING" id="1392250.A0A2I2G4Z5"/>
<feature type="compositionally biased region" description="Acidic residues" evidence="6">
    <location>
        <begin position="772"/>
        <end position="781"/>
    </location>
</feature>
<dbReference type="VEuPathDB" id="FungiDB:P170DRAFT_410349"/>
<evidence type="ECO:0000256" key="2">
    <source>
        <dbReference type="ARBA" id="ARBA00023015"/>
    </source>
</evidence>
<feature type="compositionally biased region" description="Polar residues" evidence="6">
    <location>
        <begin position="95"/>
        <end position="107"/>
    </location>
</feature>
<evidence type="ECO:0000256" key="3">
    <source>
        <dbReference type="ARBA" id="ARBA00023125"/>
    </source>
</evidence>
<feature type="domain" description="Zn(2)-C6 fungal-type" evidence="7">
    <location>
        <begin position="50"/>
        <end position="78"/>
    </location>
</feature>
<dbReference type="GeneID" id="36554543"/>
<dbReference type="InterPro" id="IPR021858">
    <property type="entry name" value="Fun_TF"/>
</dbReference>
<dbReference type="GO" id="GO:0005634">
    <property type="term" value="C:nucleus"/>
    <property type="evidence" value="ECO:0007669"/>
    <property type="project" value="UniProtKB-SubCell"/>
</dbReference>
<feature type="region of interest" description="Disordered" evidence="6">
    <location>
        <begin position="248"/>
        <end position="290"/>
    </location>
</feature>
<feature type="region of interest" description="Disordered" evidence="6">
    <location>
        <begin position="707"/>
        <end position="781"/>
    </location>
</feature>
<organism evidence="8 9">
    <name type="scientific">Aspergillus steynii IBT 23096</name>
    <dbReference type="NCBI Taxonomy" id="1392250"/>
    <lineage>
        <taxon>Eukaryota</taxon>
        <taxon>Fungi</taxon>
        <taxon>Dikarya</taxon>
        <taxon>Ascomycota</taxon>
        <taxon>Pezizomycotina</taxon>
        <taxon>Eurotiomycetes</taxon>
        <taxon>Eurotiomycetidae</taxon>
        <taxon>Eurotiales</taxon>
        <taxon>Aspergillaceae</taxon>
        <taxon>Aspergillus</taxon>
        <taxon>Aspergillus subgen. Circumdati</taxon>
    </lineage>
</organism>
<dbReference type="EMBL" id="MSFO01000005">
    <property type="protein sequence ID" value="PLB47944.1"/>
    <property type="molecule type" value="Genomic_DNA"/>
</dbReference>
<dbReference type="RefSeq" id="XP_024703246.1">
    <property type="nucleotide sequence ID" value="XM_024846844.1"/>
</dbReference>
<comment type="subcellular location">
    <subcellularLocation>
        <location evidence="1">Nucleus</location>
    </subcellularLocation>
</comment>
<evidence type="ECO:0000259" key="7">
    <source>
        <dbReference type="PROSITE" id="PS50048"/>
    </source>
</evidence>
<dbReference type="GO" id="GO:0045944">
    <property type="term" value="P:positive regulation of transcription by RNA polymerase II"/>
    <property type="evidence" value="ECO:0007669"/>
    <property type="project" value="TreeGrafter"/>
</dbReference>
<dbReference type="PROSITE" id="PS50048">
    <property type="entry name" value="ZN2_CY6_FUNGAL_2"/>
    <property type="match status" value="1"/>
</dbReference>
<comment type="caution">
    <text evidence="8">The sequence shown here is derived from an EMBL/GenBank/DDBJ whole genome shotgun (WGS) entry which is preliminary data.</text>
</comment>
<dbReference type="PROSITE" id="PS00463">
    <property type="entry name" value="ZN2_CY6_FUNGAL_1"/>
    <property type="match status" value="1"/>
</dbReference>
<dbReference type="GO" id="GO:0000976">
    <property type="term" value="F:transcription cis-regulatory region binding"/>
    <property type="evidence" value="ECO:0007669"/>
    <property type="project" value="TreeGrafter"/>
</dbReference>
<feature type="region of interest" description="Disordered" evidence="6">
    <location>
        <begin position="1"/>
        <end position="47"/>
    </location>
</feature>
<evidence type="ECO:0000313" key="8">
    <source>
        <dbReference type="EMBL" id="PLB47944.1"/>
    </source>
</evidence>
<dbReference type="Pfam" id="PF00172">
    <property type="entry name" value="Zn_clus"/>
    <property type="match status" value="1"/>
</dbReference>
<dbReference type="PANTHER" id="PTHR37534">
    <property type="entry name" value="TRANSCRIPTIONAL ACTIVATOR PROTEIN UGA3"/>
    <property type="match status" value="1"/>
</dbReference>
<name>A0A2I2G4Z5_9EURO</name>
<keyword evidence="5" id="KW-0539">Nucleus</keyword>
<keyword evidence="3" id="KW-0238">DNA-binding</keyword>
<dbReference type="GO" id="GO:0008270">
    <property type="term" value="F:zinc ion binding"/>
    <property type="evidence" value="ECO:0007669"/>
    <property type="project" value="InterPro"/>
</dbReference>
<feature type="compositionally biased region" description="Polar residues" evidence="6">
    <location>
        <begin position="279"/>
        <end position="290"/>
    </location>
</feature>
<dbReference type="InterPro" id="IPR001138">
    <property type="entry name" value="Zn2Cys6_DnaBD"/>
</dbReference>
<protein>
    <recommendedName>
        <fullName evidence="7">Zn(2)-C6 fungal-type domain-containing protein</fullName>
    </recommendedName>
</protein>
<evidence type="ECO:0000256" key="4">
    <source>
        <dbReference type="ARBA" id="ARBA00023163"/>
    </source>
</evidence>
<reference evidence="8 9" key="1">
    <citation type="submission" date="2016-12" db="EMBL/GenBank/DDBJ databases">
        <title>The genomes of Aspergillus section Nigri reveals drivers in fungal speciation.</title>
        <authorList>
            <consortium name="DOE Joint Genome Institute"/>
            <person name="Vesth T.C."/>
            <person name="Nybo J."/>
            <person name="Theobald S."/>
            <person name="Brandl J."/>
            <person name="Frisvad J.C."/>
            <person name="Nielsen K.F."/>
            <person name="Lyhne E.K."/>
            <person name="Kogle M.E."/>
            <person name="Kuo A."/>
            <person name="Riley R."/>
            <person name="Clum A."/>
            <person name="Nolan M."/>
            <person name="Lipzen A."/>
            <person name="Salamov A."/>
            <person name="Henrissat B."/>
            <person name="Wiebenga A."/>
            <person name="De Vries R.P."/>
            <person name="Grigoriev I.V."/>
            <person name="Mortensen U.H."/>
            <person name="Andersen M.R."/>
            <person name="Baker S.E."/>
        </authorList>
    </citation>
    <scope>NUCLEOTIDE SEQUENCE [LARGE SCALE GENOMIC DNA]</scope>
    <source>
        <strain evidence="8 9">IBT 23096</strain>
    </source>
</reference>
<dbReference type="GO" id="GO:0000981">
    <property type="term" value="F:DNA-binding transcription factor activity, RNA polymerase II-specific"/>
    <property type="evidence" value="ECO:0007669"/>
    <property type="project" value="InterPro"/>
</dbReference>
<keyword evidence="9" id="KW-1185">Reference proteome</keyword>
<evidence type="ECO:0000256" key="1">
    <source>
        <dbReference type="ARBA" id="ARBA00004123"/>
    </source>
</evidence>
<gene>
    <name evidence="8" type="ORF">P170DRAFT_410349</name>
</gene>
<dbReference type="SUPFAM" id="SSF57701">
    <property type="entry name" value="Zn2/Cys6 DNA-binding domain"/>
    <property type="match status" value="1"/>
</dbReference>
<accession>A0A2I2G4Z5</accession>
<proteinExistence type="predicted"/>
<keyword evidence="4" id="KW-0804">Transcription</keyword>
<dbReference type="InterPro" id="IPR036864">
    <property type="entry name" value="Zn2-C6_fun-type_DNA-bd_sf"/>
</dbReference>
<sequence length="1021" mass="111604">MGNPNLISGPGEVLGPDTDVSAPDRQQQEPGPAAKSAAAPKIPKKRTKTGCLTCRQRRIKCGEEKPICSNCIKSKRECKGYAQRLIFKNPLGISGSSDSQASNTQIPSVPATLPLPSGCDAPAFSQQRPPGSHHPVLAPRPSALPTLEQTHLSAAFAPQQGGSPEADAVPLYYSPARNYGSSIPNPSTTQRTPVSLAGYHEPSRELPANFDGTYQQQANLPPLSAQRNTRASEGTGGWVSSYCTHSSYDEHQSNPVGGPRVPGYSQSSDTAPQPGFPQLETNQAQQQLHGYQSISASLSPSQYDEEGDDYYDVESDEELEDPTTAENFNQLSLIMASANRDQRQLRSFTTYLNEPNLLASYLPTLGSSPLNNPKTARIFLHFIHSTGPTLSVFERHPVDPSTMFGAPVSPAQQGLWTYTLPFKALEHQALLQTILAVSSLHIAYLQQAPPTLSLRHYHFALKRVGVAVGLPTRRKQVGTLAAALLLAYYEVMSAEHYRWNSHIAGSAQLVREIDFASITRDLRAHRRKVKTQKKPRGPGMSFQQAFLFGSAANDDDPFCEKESSISEDLIGSLVGRAVNYDDFGQVEDGTGRPRQKHFTRKDIEAFRIQCDLYWWYCKQDMLQSLISGSGLFLPFSQWNQCPPRAALGRLDAVYGSADHLWLLLGRLTDFGRRDRKRKLKAAKATGTDWKPGLGLFKFMARFAAAPSGMPRGPPQNAPSGTPAARPGQHGGGSPESGGSPMYGMVPSSGPRHIPPAFADTAARPDRPTRGVEDDESGSYTEAESEWESILAAFDTFANAIGPHFMPLPSDSAPPISTPFGPALQYRTQTIAVVWGFYYTGLMLLYRLHPCMPPAMMVAAGVAAPATAKYAQIVGQVAAGIYYPQILNSEVGRLSPTLGSCLIEMTVPIFFAGVQYIEAAHRQWVLTTLNKVSRLTGWRSSDAVANGCEHAWTMAGKQGRGPPYQRQERRAYEPSPIWAHEPANDNPERRFVTLPERPPSRWAMGLLSLEDDLLNLEIADRM</sequence>
<feature type="compositionally biased region" description="Low complexity" evidence="6">
    <location>
        <begin position="30"/>
        <end position="41"/>
    </location>
</feature>